<feature type="transmembrane region" description="Helical" evidence="6">
    <location>
        <begin position="63"/>
        <end position="81"/>
    </location>
</feature>
<organism evidence="7 8">
    <name type="scientific">Desulfuromonas soudanensis</name>
    <dbReference type="NCBI Taxonomy" id="1603606"/>
    <lineage>
        <taxon>Bacteria</taxon>
        <taxon>Pseudomonadati</taxon>
        <taxon>Thermodesulfobacteriota</taxon>
        <taxon>Desulfuromonadia</taxon>
        <taxon>Desulfuromonadales</taxon>
        <taxon>Desulfuromonadaceae</taxon>
        <taxon>Desulfuromonas</taxon>
    </lineage>
</organism>
<feature type="transmembrane region" description="Helical" evidence="6">
    <location>
        <begin position="119"/>
        <end position="138"/>
    </location>
</feature>
<dbReference type="PATRIC" id="fig|1603606.3.peg.870"/>
<evidence type="ECO:0000256" key="6">
    <source>
        <dbReference type="SAM" id="Phobius"/>
    </source>
</evidence>
<gene>
    <name evidence="7" type="ORF">DSOUD_0793</name>
</gene>
<dbReference type="KEGG" id="des:DSOUD_0793"/>
<reference evidence="7 8" key="1">
    <citation type="submission" date="2015-07" db="EMBL/GenBank/DDBJ databases">
        <title>Isolation and Genomic Characterization of a Novel Halophilic Metal-Reducing Deltaproteobacterium from the Deep Subsurface.</title>
        <authorList>
            <person name="Badalamenti J.P."/>
            <person name="Summers Z.M."/>
            <person name="Gralnick J.A."/>
            <person name="Bond D.R."/>
        </authorList>
    </citation>
    <scope>NUCLEOTIDE SEQUENCE [LARGE SCALE GENOMIC DNA]</scope>
    <source>
        <strain evidence="7 8">WTL</strain>
    </source>
</reference>
<evidence type="ECO:0000313" key="8">
    <source>
        <dbReference type="Proteomes" id="UP000057158"/>
    </source>
</evidence>
<evidence type="ECO:0000256" key="1">
    <source>
        <dbReference type="ARBA" id="ARBA00004651"/>
    </source>
</evidence>
<dbReference type="Pfam" id="PF06146">
    <property type="entry name" value="PsiE"/>
    <property type="match status" value="1"/>
</dbReference>
<dbReference type="InterPro" id="IPR020948">
    <property type="entry name" value="P_starv_induced_PsiE-like"/>
</dbReference>
<keyword evidence="8" id="KW-1185">Reference proteome</keyword>
<evidence type="ECO:0000256" key="2">
    <source>
        <dbReference type="ARBA" id="ARBA00022475"/>
    </source>
</evidence>
<accession>A0A0M4D7R1</accession>
<dbReference type="Proteomes" id="UP000057158">
    <property type="component" value="Chromosome"/>
</dbReference>
<dbReference type="AlphaFoldDB" id="A0A0M4D7R1"/>
<name>A0A0M4D7R1_9BACT</name>
<protein>
    <recommendedName>
        <fullName evidence="9">Phosphate-starvation-inducible E</fullName>
    </recommendedName>
</protein>
<dbReference type="EMBL" id="CP010802">
    <property type="protein sequence ID" value="ALC15580.1"/>
    <property type="molecule type" value="Genomic_DNA"/>
</dbReference>
<keyword evidence="2" id="KW-1003">Cell membrane</keyword>
<evidence type="ECO:0008006" key="9">
    <source>
        <dbReference type="Google" id="ProtNLM"/>
    </source>
</evidence>
<sequence>MEMRDGLRDFPVQFFEQSMKGLLSLLLLAILGVCGVGVVRTFIDLWHCFGDILAEGSLHHGFKAILLDVLMVLAVVEIYRTAMTYLSEGRVKVTYIIDTVLVAVLTEVMAFWYREVDASRMLLLLALVLTLMAVRIMAIRFSPKRRELCEGL</sequence>
<evidence type="ECO:0000313" key="7">
    <source>
        <dbReference type="EMBL" id="ALC15580.1"/>
    </source>
</evidence>
<proteinExistence type="predicted"/>
<dbReference type="OrthoDB" id="5396892at2"/>
<evidence type="ECO:0000256" key="3">
    <source>
        <dbReference type="ARBA" id="ARBA00022692"/>
    </source>
</evidence>
<dbReference type="GO" id="GO:0005886">
    <property type="term" value="C:plasma membrane"/>
    <property type="evidence" value="ECO:0007669"/>
    <property type="project" value="UniProtKB-SubCell"/>
</dbReference>
<keyword evidence="3 6" id="KW-0812">Transmembrane</keyword>
<keyword evidence="4 6" id="KW-1133">Transmembrane helix</keyword>
<keyword evidence="5 6" id="KW-0472">Membrane</keyword>
<feature type="transmembrane region" description="Helical" evidence="6">
    <location>
        <begin position="93"/>
        <end position="113"/>
    </location>
</feature>
<feature type="transmembrane region" description="Helical" evidence="6">
    <location>
        <begin position="21"/>
        <end position="43"/>
    </location>
</feature>
<comment type="subcellular location">
    <subcellularLocation>
        <location evidence="1">Cell membrane</location>
        <topology evidence="1">Multi-pass membrane protein</topology>
    </subcellularLocation>
</comment>
<evidence type="ECO:0000256" key="5">
    <source>
        <dbReference type="ARBA" id="ARBA00023136"/>
    </source>
</evidence>
<dbReference type="RefSeq" id="WP_053549774.1">
    <property type="nucleotide sequence ID" value="NZ_CP010802.1"/>
</dbReference>
<evidence type="ECO:0000256" key="4">
    <source>
        <dbReference type="ARBA" id="ARBA00022989"/>
    </source>
</evidence>